<accession>A0A0E9QKS5</accession>
<protein>
    <submittedName>
        <fullName evidence="1">Uncharacterized protein</fullName>
    </submittedName>
</protein>
<reference evidence="1" key="1">
    <citation type="submission" date="2014-11" db="EMBL/GenBank/DDBJ databases">
        <authorList>
            <person name="Amaro Gonzalez C."/>
        </authorList>
    </citation>
    <scope>NUCLEOTIDE SEQUENCE</scope>
</reference>
<name>A0A0E9QKS5_ANGAN</name>
<proteinExistence type="predicted"/>
<dbReference type="EMBL" id="GBXM01091223">
    <property type="protein sequence ID" value="JAH17354.1"/>
    <property type="molecule type" value="Transcribed_RNA"/>
</dbReference>
<evidence type="ECO:0000313" key="1">
    <source>
        <dbReference type="EMBL" id="JAH17354.1"/>
    </source>
</evidence>
<organism evidence="1">
    <name type="scientific">Anguilla anguilla</name>
    <name type="common">European freshwater eel</name>
    <name type="synonym">Muraena anguilla</name>
    <dbReference type="NCBI Taxonomy" id="7936"/>
    <lineage>
        <taxon>Eukaryota</taxon>
        <taxon>Metazoa</taxon>
        <taxon>Chordata</taxon>
        <taxon>Craniata</taxon>
        <taxon>Vertebrata</taxon>
        <taxon>Euteleostomi</taxon>
        <taxon>Actinopterygii</taxon>
        <taxon>Neopterygii</taxon>
        <taxon>Teleostei</taxon>
        <taxon>Anguilliformes</taxon>
        <taxon>Anguillidae</taxon>
        <taxon>Anguilla</taxon>
    </lineage>
</organism>
<dbReference type="AlphaFoldDB" id="A0A0E9QKS5"/>
<reference evidence="1" key="2">
    <citation type="journal article" date="2015" name="Fish Shellfish Immunol.">
        <title>Early steps in the European eel (Anguilla anguilla)-Vibrio vulnificus interaction in the gills: Role of the RtxA13 toxin.</title>
        <authorList>
            <person name="Callol A."/>
            <person name="Pajuelo D."/>
            <person name="Ebbesson L."/>
            <person name="Teles M."/>
            <person name="MacKenzie S."/>
            <person name="Amaro C."/>
        </authorList>
    </citation>
    <scope>NUCLEOTIDE SEQUENCE</scope>
</reference>
<sequence>MNFICTVTGKMKGKRNV</sequence>